<dbReference type="RefSeq" id="WP_112126663.1">
    <property type="nucleotide sequence ID" value="NZ_QMBQ01000002.1"/>
</dbReference>
<dbReference type="AlphaFoldDB" id="A0A330GZP0"/>
<gene>
    <name evidence="2" type="ORF">DPM35_07515</name>
</gene>
<dbReference type="InterPro" id="IPR002347">
    <property type="entry name" value="SDR_fam"/>
</dbReference>
<sequence length="254" mass="26468">MDLGLEGKNALVLGAGGGLGSAIAETLAREGARVVAVDIAKDAVEAVARNSGMAVRPFVCDIADGPAVEALLDQTGEIDILVNNSGGPPPTTAHGVARSEWEKYFSTMVLSLISLTDRVLPGMRARGWGRIITSTSSGVVAPIANLGISNALRLSLVGWSKTLAQEVAPDGVTANIILPGRIATSRIRALDEAKAKRENRSLEDVRAESTGSIPMCRYGEPQEYADAVAFLASTRASYITGSVIRVDGGLIQSI</sequence>
<dbReference type="OrthoDB" id="9793325at2"/>
<dbReference type="Gene3D" id="3.40.50.720">
    <property type="entry name" value="NAD(P)-binding Rossmann-like Domain"/>
    <property type="match status" value="1"/>
</dbReference>
<evidence type="ECO:0000256" key="1">
    <source>
        <dbReference type="ARBA" id="ARBA00006484"/>
    </source>
</evidence>
<dbReference type="InterPro" id="IPR036291">
    <property type="entry name" value="NAD(P)-bd_dom_sf"/>
</dbReference>
<evidence type="ECO:0000313" key="3">
    <source>
        <dbReference type="Proteomes" id="UP000251956"/>
    </source>
</evidence>
<protein>
    <submittedName>
        <fullName evidence="2">3-oxoacyl-ACP reductase</fullName>
    </submittedName>
</protein>
<dbReference type="SUPFAM" id="SSF51735">
    <property type="entry name" value="NAD(P)-binding Rossmann-fold domains"/>
    <property type="match status" value="1"/>
</dbReference>
<name>A0A330GZP0_9HYPH</name>
<dbReference type="FunFam" id="3.40.50.720:FF:000084">
    <property type="entry name" value="Short-chain dehydrogenase reductase"/>
    <property type="match status" value="1"/>
</dbReference>
<dbReference type="Proteomes" id="UP000251956">
    <property type="component" value="Unassembled WGS sequence"/>
</dbReference>
<dbReference type="PANTHER" id="PTHR42879">
    <property type="entry name" value="3-OXOACYL-(ACYL-CARRIER-PROTEIN) REDUCTASE"/>
    <property type="match status" value="1"/>
</dbReference>
<reference evidence="2 3" key="1">
    <citation type="submission" date="2018-07" db="EMBL/GenBank/DDBJ databases">
        <title>Diversity of Mesorhizobium strains in Brazil.</title>
        <authorList>
            <person name="Helene L.C.F."/>
            <person name="Dall'Agnol R."/>
            <person name="Delamuta J.R.M."/>
            <person name="Hungria M."/>
        </authorList>
    </citation>
    <scope>NUCLEOTIDE SEQUENCE [LARGE SCALE GENOMIC DNA]</scope>
    <source>
        <strain evidence="2 3">CNPSo 3140</strain>
    </source>
</reference>
<accession>A0A330GZP0</accession>
<keyword evidence="3" id="KW-1185">Reference proteome</keyword>
<proteinExistence type="inferred from homology"/>
<dbReference type="EMBL" id="QMBQ01000002">
    <property type="protein sequence ID" value="RAZ78416.1"/>
    <property type="molecule type" value="Genomic_DNA"/>
</dbReference>
<dbReference type="PANTHER" id="PTHR42879:SF6">
    <property type="entry name" value="NADPH-DEPENDENT REDUCTASE BACG"/>
    <property type="match status" value="1"/>
</dbReference>
<dbReference type="InterPro" id="IPR050259">
    <property type="entry name" value="SDR"/>
</dbReference>
<dbReference type="Pfam" id="PF13561">
    <property type="entry name" value="adh_short_C2"/>
    <property type="match status" value="1"/>
</dbReference>
<comment type="similarity">
    <text evidence="1">Belongs to the short-chain dehydrogenases/reductases (SDR) family.</text>
</comment>
<evidence type="ECO:0000313" key="2">
    <source>
        <dbReference type="EMBL" id="RAZ78416.1"/>
    </source>
</evidence>
<dbReference type="PRINTS" id="PR00081">
    <property type="entry name" value="GDHRDH"/>
</dbReference>
<organism evidence="2 3">
    <name type="scientific">Mesorhizobium atlanticum</name>
    <dbReference type="NCBI Taxonomy" id="2233532"/>
    <lineage>
        <taxon>Bacteria</taxon>
        <taxon>Pseudomonadati</taxon>
        <taxon>Pseudomonadota</taxon>
        <taxon>Alphaproteobacteria</taxon>
        <taxon>Hyphomicrobiales</taxon>
        <taxon>Phyllobacteriaceae</taxon>
        <taxon>Mesorhizobium</taxon>
    </lineage>
</organism>
<comment type="caution">
    <text evidence="2">The sequence shown here is derived from an EMBL/GenBank/DDBJ whole genome shotgun (WGS) entry which is preliminary data.</text>
</comment>